<evidence type="ECO:0000313" key="10">
    <source>
        <dbReference type="Proteomes" id="UP000029067"/>
    </source>
</evidence>
<keyword evidence="4 7" id="KW-0472">Membrane</keyword>
<comment type="caution">
    <text evidence="9">The sequence shown here is derived from an EMBL/GenBank/DDBJ whole genome shotgun (WGS) entry which is preliminary data.</text>
</comment>
<evidence type="ECO:0000256" key="3">
    <source>
        <dbReference type="ARBA" id="ARBA00022989"/>
    </source>
</evidence>
<feature type="transmembrane region" description="Helical" evidence="7">
    <location>
        <begin position="794"/>
        <end position="814"/>
    </location>
</feature>
<dbReference type="EMBL" id="JGYV01000002">
    <property type="protein sequence ID" value="KFI65270.1"/>
    <property type="molecule type" value="Genomic_DNA"/>
</dbReference>
<dbReference type="Proteomes" id="UP000029067">
    <property type="component" value="Unassembled WGS sequence"/>
</dbReference>
<evidence type="ECO:0000259" key="8">
    <source>
        <dbReference type="Pfam" id="PF12698"/>
    </source>
</evidence>
<dbReference type="GO" id="GO:0016020">
    <property type="term" value="C:membrane"/>
    <property type="evidence" value="ECO:0007669"/>
    <property type="project" value="UniProtKB-SubCell"/>
</dbReference>
<dbReference type="PANTHER" id="PTHR43077">
    <property type="entry name" value="TRANSPORT PERMEASE YVFS-RELATED"/>
    <property type="match status" value="1"/>
</dbReference>
<dbReference type="InterPro" id="IPR013525">
    <property type="entry name" value="ABC2_TM"/>
</dbReference>
<feature type="compositionally biased region" description="Basic and acidic residues" evidence="6">
    <location>
        <begin position="917"/>
        <end position="928"/>
    </location>
</feature>
<feature type="domain" description="ABC-2 type transporter transmembrane" evidence="8">
    <location>
        <begin position="443"/>
        <end position="696"/>
    </location>
</feature>
<dbReference type="GO" id="GO:0140359">
    <property type="term" value="F:ABC-type transporter activity"/>
    <property type="evidence" value="ECO:0007669"/>
    <property type="project" value="InterPro"/>
</dbReference>
<feature type="transmembrane region" description="Helical" evidence="7">
    <location>
        <begin position="767"/>
        <end position="788"/>
    </location>
</feature>
<evidence type="ECO:0000256" key="2">
    <source>
        <dbReference type="ARBA" id="ARBA00022692"/>
    </source>
</evidence>
<feature type="transmembrane region" description="Helical" evidence="7">
    <location>
        <begin position="21"/>
        <end position="44"/>
    </location>
</feature>
<dbReference type="Pfam" id="PF12698">
    <property type="entry name" value="ABC2_membrane_3"/>
    <property type="match status" value="2"/>
</dbReference>
<dbReference type="InterPro" id="IPR017501">
    <property type="entry name" value="Phage_infect_YhgE_C"/>
</dbReference>
<feature type="transmembrane region" description="Helical" evidence="7">
    <location>
        <begin position="627"/>
        <end position="645"/>
    </location>
</feature>
<feature type="coiled-coil region" evidence="5">
    <location>
        <begin position="199"/>
        <end position="226"/>
    </location>
</feature>
<dbReference type="InterPro" id="IPR017500">
    <property type="entry name" value="Phage_infect_YhgE_N"/>
</dbReference>
<feature type="compositionally biased region" description="Acidic residues" evidence="6">
    <location>
        <begin position="870"/>
        <end position="882"/>
    </location>
</feature>
<dbReference type="InterPro" id="IPR051328">
    <property type="entry name" value="T7SS_ABC-Transporter"/>
</dbReference>
<keyword evidence="2 7" id="KW-0812">Transmembrane</keyword>
<gene>
    <name evidence="9" type="ORF">BCUN_1036</name>
</gene>
<feature type="compositionally biased region" description="Low complexity" evidence="6">
    <location>
        <begin position="944"/>
        <end position="955"/>
    </location>
</feature>
<feature type="compositionally biased region" description="Low complexity" evidence="6">
    <location>
        <begin position="860"/>
        <end position="869"/>
    </location>
</feature>
<proteinExistence type="predicted"/>
<dbReference type="RefSeq" id="WP_051920682.1">
    <property type="nucleotide sequence ID" value="NZ_JGYV01000002.1"/>
</dbReference>
<feature type="transmembrane region" description="Helical" evidence="7">
    <location>
        <begin position="563"/>
        <end position="584"/>
    </location>
</feature>
<dbReference type="NCBIfam" id="TIGR03062">
    <property type="entry name" value="pip_yhgE_Cterm"/>
    <property type="match status" value="1"/>
</dbReference>
<keyword evidence="5" id="KW-0175">Coiled coil</keyword>
<accession>A0A087B2M0</accession>
<evidence type="ECO:0000256" key="7">
    <source>
        <dbReference type="SAM" id="Phobius"/>
    </source>
</evidence>
<sequence length="962" mass="102980">MGNIWFILKRDIKRLLRVPTALIVVVGLIFIPCLYAWFNIAGFWDPYQNTRNIKVAVANEDEGADSAVMGKLDLGSQLVDELRKNDQLGWTFLNRAAAMECVESGDCYSAVVIPRDFSKDMANVVTGTGDRPTLEYFVNEELTPVGAKISDTGADTLDRQVNSTFVSTVSSVVADTVNKANDQISAQSNTTVDQVGAQLDKTEANLAKTRSMIDELKDTLAQTSTKTDAAKAALDQAQSAAESAGSGLTQAGTLLGDTQSKLNGFIDETGKQFDDGAALFSRASGRATSDATRVANGLLTASGSASEALSELKMVNESNAQLLERLKALNASGVDSDRLSALLASLEQDNQKTAAALASATQLNDATSKAANGALDTIGQFGTTSTTTLDAINAARSKISTGSLPQLNSGLNSLAATSGTLGAAVSGQSQLVAQTKLVLDQVAQISEDTSSTLASTEDLLDTFANKIEDVNTDVKTLASTNVLKELTGSDGSLDAERIAKFMLSPTVLTTHTLYPIATYGSGMAPLFTSMALWVGVFMLMCLIRLEVDDEGLEGRMVTPGQKYVARFLLLAMVATCQAIAATVGDLVIGVQTVNRFMFILTAILASWSYLSIGYALSTMFMHVGKGLVVALVIVQIPGASGLYPIEMMPKFFRVLYPFFPFTYTITAFRETIGGFCDGTWIKMILMLALFAAISFFCGLVIRPLMANLNSLFAREVAETDMLAGEPVSSTSRRASLGQILHVLADKGGYRRQIEERAQRFARLYPRLLRGAVIAGIVVPAALAITFSLTDGTKLVALATWIVWILAIILFLMVVEYIRDSLRRQAQLGTLTDDSLREMLLSNGRVQRAAARHGLTGRLATAARQAGAASDTDDDEDGDDETSAPEAASVTHLRHLQDTLALDLRGIRSHLPQAHHGRHEDGSRPEGHRWSWGKRQHGRHEDDAPTAAIDPAAGTTDEGGQQA</sequence>
<dbReference type="OrthoDB" id="9811483at2"/>
<feature type="transmembrane region" description="Helical" evidence="7">
    <location>
        <begin position="523"/>
        <end position="543"/>
    </location>
</feature>
<feature type="transmembrane region" description="Helical" evidence="7">
    <location>
        <begin position="596"/>
        <end position="615"/>
    </location>
</feature>
<evidence type="ECO:0000256" key="1">
    <source>
        <dbReference type="ARBA" id="ARBA00004141"/>
    </source>
</evidence>
<keyword evidence="3 7" id="KW-1133">Transmembrane helix</keyword>
<comment type="subcellular location">
    <subcellularLocation>
        <location evidence="1">Membrane</location>
        <topology evidence="1">Multi-pass membrane protein</topology>
    </subcellularLocation>
</comment>
<feature type="transmembrane region" description="Helical" evidence="7">
    <location>
        <begin position="680"/>
        <end position="701"/>
    </location>
</feature>
<evidence type="ECO:0000256" key="4">
    <source>
        <dbReference type="ARBA" id="ARBA00023136"/>
    </source>
</evidence>
<name>A0A087B2M0_9BIFI</name>
<dbReference type="STRING" id="1688.BCUN_1036"/>
<dbReference type="eggNOG" id="COG1511">
    <property type="taxonomic scope" value="Bacteria"/>
</dbReference>
<dbReference type="PANTHER" id="PTHR43077:SF10">
    <property type="entry name" value="TRANSPORT PERMEASE PROTEIN"/>
    <property type="match status" value="1"/>
</dbReference>
<feature type="region of interest" description="Disordered" evidence="6">
    <location>
        <begin position="912"/>
        <end position="962"/>
    </location>
</feature>
<protein>
    <submittedName>
        <fullName evidence="9">Phage infection protein</fullName>
    </submittedName>
</protein>
<evidence type="ECO:0000256" key="6">
    <source>
        <dbReference type="SAM" id="MobiDB-lite"/>
    </source>
</evidence>
<dbReference type="NCBIfam" id="TIGR03061">
    <property type="entry name" value="pip_yhgE_Nterm"/>
    <property type="match status" value="1"/>
</dbReference>
<dbReference type="AlphaFoldDB" id="A0A087B2M0"/>
<evidence type="ECO:0000313" key="9">
    <source>
        <dbReference type="EMBL" id="KFI65270.1"/>
    </source>
</evidence>
<feature type="coiled-coil region" evidence="5">
    <location>
        <begin position="312"/>
        <end position="363"/>
    </location>
</feature>
<keyword evidence="10" id="KW-1185">Reference proteome</keyword>
<feature type="region of interest" description="Disordered" evidence="6">
    <location>
        <begin position="860"/>
        <end position="891"/>
    </location>
</feature>
<reference evidence="9 10" key="1">
    <citation type="submission" date="2014-03" db="EMBL/GenBank/DDBJ databases">
        <title>Genomics of Bifidobacteria.</title>
        <authorList>
            <person name="Ventura M."/>
            <person name="Milani C."/>
            <person name="Lugli G.A."/>
        </authorList>
    </citation>
    <scope>NUCLEOTIDE SEQUENCE [LARGE SCALE GENOMIC DNA]</scope>
    <source>
        <strain evidence="9 10">LMG 10738</strain>
    </source>
</reference>
<organism evidence="9 10">
    <name type="scientific">Bifidobacterium cuniculi</name>
    <dbReference type="NCBI Taxonomy" id="1688"/>
    <lineage>
        <taxon>Bacteria</taxon>
        <taxon>Bacillati</taxon>
        <taxon>Actinomycetota</taxon>
        <taxon>Actinomycetes</taxon>
        <taxon>Bifidobacteriales</taxon>
        <taxon>Bifidobacteriaceae</taxon>
        <taxon>Bifidobacterium</taxon>
    </lineage>
</organism>
<feature type="domain" description="ABC-2 type transporter transmembrane" evidence="8">
    <location>
        <begin position="24"/>
        <end position="172"/>
    </location>
</feature>
<dbReference type="Gene3D" id="3.40.1710.10">
    <property type="entry name" value="abc type-2 transporter like domain"/>
    <property type="match status" value="1"/>
</dbReference>
<evidence type="ECO:0000256" key="5">
    <source>
        <dbReference type="SAM" id="Coils"/>
    </source>
</evidence>